<evidence type="ECO:0000256" key="4">
    <source>
        <dbReference type="ARBA" id="ARBA00022927"/>
    </source>
</evidence>
<feature type="compositionally biased region" description="Basic and acidic residues" evidence="5">
    <location>
        <begin position="659"/>
        <end position="672"/>
    </location>
</feature>
<evidence type="ECO:0000256" key="6">
    <source>
        <dbReference type="SAM" id="SignalP"/>
    </source>
</evidence>
<feature type="region of interest" description="Disordered" evidence="5">
    <location>
        <begin position="653"/>
        <end position="672"/>
    </location>
</feature>
<keyword evidence="9" id="KW-1185">Reference proteome</keyword>
<feature type="chain" id="PRO_5045360326" description="Sec39 domain-containing protein" evidence="6">
    <location>
        <begin position="28"/>
        <end position="945"/>
    </location>
</feature>
<protein>
    <recommendedName>
        <fullName evidence="7">Sec39 domain-containing protein</fullName>
    </recommendedName>
</protein>
<keyword evidence="3" id="KW-0256">Endoplasmic reticulum</keyword>
<feature type="region of interest" description="Disordered" evidence="5">
    <location>
        <begin position="888"/>
        <end position="921"/>
    </location>
</feature>
<evidence type="ECO:0000256" key="1">
    <source>
        <dbReference type="ARBA" id="ARBA00004240"/>
    </source>
</evidence>
<comment type="caution">
    <text evidence="8">The sequence shown here is derived from an EMBL/GenBank/DDBJ whole genome shotgun (WGS) entry which is preliminary data.</text>
</comment>
<dbReference type="PANTHER" id="PTHR40787:SF3">
    <property type="entry name" value="PROTEIN TRANSPORT PROTEIN SEC39"/>
    <property type="match status" value="1"/>
</dbReference>
<dbReference type="PANTHER" id="PTHR40787">
    <property type="entry name" value="SECRETED PROTEIN"/>
    <property type="match status" value="1"/>
</dbReference>
<evidence type="ECO:0000313" key="8">
    <source>
        <dbReference type="EMBL" id="KAL1883605.1"/>
    </source>
</evidence>
<accession>A0ABR3Y6M2</accession>
<comment type="subcellular location">
    <subcellularLocation>
        <location evidence="1">Endoplasmic reticulum</location>
    </subcellularLocation>
</comment>
<keyword evidence="2" id="KW-0813">Transport</keyword>
<sequence length="945" mass="103721">MAVLSGLSNAHAILLATHLCASGNVAALPLLHARFPTALRLERLLRIILTFLPESTEPQSYTSVLQALVDSSPVEAKEDDIDVSSVKNIEVTVAQKRVRKLHLLPLRYPADDEDEDTTDPLTQFLIHRAHRIDTETGLQTLILDLLLPFYQRSETIRTWLISVILPLLRLNYEYYPDKEDTVAIETIESMDDQTAINVLLSITGPDENNMDLARNLRGLVGAWMYGAGRSKRRKLNQPADDASISVSQNSTSKREITISRWQDVNEWLLSRSLVDYDRIVGAFANWNGPDDVDLGGYEEGTTLQADEAAELKKRYGQTGLAAIYANPDTSRKALGGSFHITKRVAQVLGLEQYVSADVDDAALPTLYFAMDSISSSTRASLLQNNLLVRSNPLTVPTPESVAFMNALLVSLRTLDDLGRQIPCRSAANICLHSNDDGQLLELRGLVETVAKNARPGRNWVNVRQQVLWLRDWGTADETSVNEPSRAHHGLFWRVSRTAAETEILKAMLATKGPTDIQVAVDIYTQSGSSALSPEEVESAVKEAIFTAYDNASNGNKTRGGIKRATEILQAFRPHFPSSTSFKQIDALIAATHALSFYSLKLQHGVPFQPVSIRVHPDPIYLIEKVLEQNPKSYTKLDDLLSIGRNLVAAGLVPSSNNESHPEDHLPAESPEKVTVTTERRIISLAVSSALSSNDFGTAYSYILTRLTPPSLLPNSATPSTTVEDDISWRAAYNAGRHRSATQESPNPNLQSQIAHLSQRMELLSLALVLAPPEPLPEILGAWRRCDEEISVLHTRENDEAELWDLKGDKASLTAVPGGFGPTDTELDAFENEQQRARRAHARRDRTNRSMYEEAPMGLFDVARGAARAISKNAFPLHSALSASASSAAADGSNFHGRASEDSSLGSPTGEHDEGRVRKRDMVSNMVTGGLATGIGWVLGAQPVNR</sequence>
<dbReference type="Proteomes" id="UP001583193">
    <property type="component" value="Unassembled WGS sequence"/>
</dbReference>
<name>A0ABR3Y6M2_9EURO</name>
<feature type="compositionally biased region" description="Basic and acidic residues" evidence="5">
    <location>
        <begin position="909"/>
        <end position="921"/>
    </location>
</feature>
<evidence type="ECO:0000256" key="5">
    <source>
        <dbReference type="SAM" id="MobiDB-lite"/>
    </source>
</evidence>
<keyword evidence="6" id="KW-0732">Signal</keyword>
<feature type="signal peptide" evidence="6">
    <location>
        <begin position="1"/>
        <end position="27"/>
    </location>
</feature>
<evidence type="ECO:0000259" key="7">
    <source>
        <dbReference type="Pfam" id="PF08314"/>
    </source>
</evidence>
<proteinExistence type="predicted"/>
<gene>
    <name evidence="8" type="ORF">Plec18167_002612</name>
</gene>
<feature type="domain" description="Sec39" evidence="7">
    <location>
        <begin position="13"/>
        <end position="803"/>
    </location>
</feature>
<organism evidence="8 9">
    <name type="scientific">Paecilomyces lecythidis</name>
    <dbReference type="NCBI Taxonomy" id="3004212"/>
    <lineage>
        <taxon>Eukaryota</taxon>
        <taxon>Fungi</taxon>
        <taxon>Dikarya</taxon>
        <taxon>Ascomycota</taxon>
        <taxon>Pezizomycotina</taxon>
        <taxon>Eurotiomycetes</taxon>
        <taxon>Eurotiomycetidae</taxon>
        <taxon>Eurotiales</taxon>
        <taxon>Thermoascaceae</taxon>
        <taxon>Paecilomyces</taxon>
    </lineage>
</organism>
<dbReference type="InterPro" id="IPR013244">
    <property type="entry name" value="Sec39_domain"/>
</dbReference>
<reference evidence="8 9" key="1">
    <citation type="journal article" date="2024" name="IMA Fungus">
        <title>IMA Genome - F19 : A genome assembly and annotation guide to empower mycologists, including annotated draft genome sequences of Ceratocystis pirilliformis, Diaporthe australafricana, Fusarium ophioides, Paecilomyces lecythidis, and Sporothrix stenoceras.</title>
        <authorList>
            <person name="Aylward J."/>
            <person name="Wilson A.M."/>
            <person name="Visagie C.M."/>
            <person name="Spraker J."/>
            <person name="Barnes I."/>
            <person name="Buitendag C."/>
            <person name="Ceriani C."/>
            <person name="Del Mar Angel L."/>
            <person name="du Plessis D."/>
            <person name="Fuchs T."/>
            <person name="Gasser K."/>
            <person name="Kramer D."/>
            <person name="Li W."/>
            <person name="Munsamy K."/>
            <person name="Piso A."/>
            <person name="Price J.L."/>
            <person name="Sonnekus B."/>
            <person name="Thomas C."/>
            <person name="van der Nest A."/>
            <person name="van Dijk A."/>
            <person name="van Heerden A."/>
            <person name="van Vuuren N."/>
            <person name="Yilmaz N."/>
            <person name="Duong T.A."/>
            <person name="van der Merwe N.A."/>
            <person name="Wingfield M.J."/>
            <person name="Wingfield B.D."/>
        </authorList>
    </citation>
    <scope>NUCLEOTIDE SEQUENCE [LARGE SCALE GENOMIC DNA]</scope>
    <source>
        <strain evidence="8 9">CMW 18167</strain>
    </source>
</reference>
<keyword evidence="4" id="KW-0653">Protein transport</keyword>
<dbReference type="EMBL" id="JAVDPF010000005">
    <property type="protein sequence ID" value="KAL1883605.1"/>
    <property type="molecule type" value="Genomic_DNA"/>
</dbReference>
<dbReference type="Pfam" id="PF08314">
    <property type="entry name" value="Sec39"/>
    <property type="match status" value="1"/>
</dbReference>
<evidence type="ECO:0000256" key="3">
    <source>
        <dbReference type="ARBA" id="ARBA00022824"/>
    </source>
</evidence>
<evidence type="ECO:0000256" key="2">
    <source>
        <dbReference type="ARBA" id="ARBA00022448"/>
    </source>
</evidence>
<evidence type="ECO:0000313" key="9">
    <source>
        <dbReference type="Proteomes" id="UP001583193"/>
    </source>
</evidence>